<feature type="signal peptide" evidence="1">
    <location>
        <begin position="1"/>
        <end position="24"/>
    </location>
</feature>
<dbReference type="Proteomes" id="UP000694251">
    <property type="component" value="Chromosome 3"/>
</dbReference>
<organism evidence="2 3">
    <name type="scientific">Arabidopsis suecica</name>
    <name type="common">Swedish thale-cress</name>
    <name type="synonym">Cardaminopsis suecica</name>
    <dbReference type="NCBI Taxonomy" id="45249"/>
    <lineage>
        <taxon>Eukaryota</taxon>
        <taxon>Viridiplantae</taxon>
        <taxon>Streptophyta</taxon>
        <taxon>Embryophyta</taxon>
        <taxon>Tracheophyta</taxon>
        <taxon>Spermatophyta</taxon>
        <taxon>Magnoliopsida</taxon>
        <taxon>eudicotyledons</taxon>
        <taxon>Gunneridae</taxon>
        <taxon>Pentapetalae</taxon>
        <taxon>rosids</taxon>
        <taxon>malvids</taxon>
        <taxon>Brassicales</taxon>
        <taxon>Brassicaceae</taxon>
        <taxon>Camelineae</taxon>
        <taxon>Arabidopsis</taxon>
    </lineage>
</organism>
<evidence type="ECO:0000256" key="1">
    <source>
        <dbReference type="SAM" id="SignalP"/>
    </source>
</evidence>
<dbReference type="OrthoDB" id="1053188at2759"/>
<sequence>MQRMWVTIMLALIVVLSISIQTKGNEKVNDRARAPSLTLAPQSENGVLPKPLPCLNDFKLISNCTKAVKHFQIKRVTKNCCIILLNLPEDCFGRLFAMKWIYRTVLTIACKALGYIK</sequence>
<reference evidence="2 3" key="1">
    <citation type="submission" date="2020-12" db="EMBL/GenBank/DDBJ databases">
        <title>Concerted genomic and epigenomic changes stabilize Arabidopsis allopolyploids.</title>
        <authorList>
            <person name="Chen Z."/>
        </authorList>
    </citation>
    <scope>NUCLEOTIDE SEQUENCE [LARGE SCALE GENOMIC DNA]</scope>
    <source>
        <strain evidence="2">As9502</strain>
        <tissue evidence="2">Leaf</tissue>
    </source>
</reference>
<comment type="caution">
    <text evidence="2">The sequence shown here is derived from an EMBL/GenBank/DDBJ whole genome shotgun (WGS) entry which is preliminary data.</text>
</comment>
<proteinExistence type="predicted"/>
<keyword evidence="1" id="KW-0732">Signal</keyword>
<dbReference type="EMBL" id="JAEFBJ010000003">
    <property type="protein sequence ID" value="KAG7633364.1"/>
    <property type="molecule type" value="Genomic_DNA"/>
</dbReference>
<protein>
    <submittedName>
        <fullName evidence="2">Prolamin-like domain</fullName>
    </submittedName>
</protein>
<gene>
    <name evidence="2" type="ORF">ISN44_As03g036590</name>
</gene>
<dbReference type="AlphaFoldDB" id="A0A8T2FEK6"/>
<keyword evidence="3" id="KW-1185">Reference proteome</keyword>
<accession>A0A8T2FEK6</accession>
<evidence type="ECO:0000313" key="2">
    <source>
        <dbReference type="EMBL" id="KAG7633364.1"/>
    </source>
</evidence>
<feature type="chain" id="PRO_5035744138" evidence="1">
    <location>
        <begin position="25"/>
        <end position="117"/>
    </location>
</feature>
<evidence type="ECO:0000313" key="3">
    <source>
        <dbReference type="Proteomes" id="UP000694251"/>
    </source>
</evidence>
<name>A0A8T2FEK6_ARASU</name>